<name>A0AA42DKZ1_9FIRM</name>
<organism evidence="2 3">
    <name type="scientific">Holtiella tumoricola</name>
    <dbReference type="NCBI Taxonomy" id="3018743"/>
    <lineage>
        <taxon>Bacteria</taxon>
        <taxon>Bacillati</taxon>
        <taxon>Bacillota</taxon>
        <taxon>Clostridia</taxon>
        <taxon>Lachnospirales</taxon>
        <taxon>Cellulosilyticaceae</taxon>
        <taxon>Holtiella</taxon>
    </lineage>
</organism>
<sequence>MFTRTEVKDQSKEQLKGRWAVTGGLFLVITIITCGIQYIPYIGVLASWIVMGAFTLTYALISLKVVDRQELSIEDAFSGFRNFVNALGLFFWQQLWVFLWSLLLIIPGIIKAYSYSMCFYVLADHPDIGICEALNESKRITKGYKMDLFILSLSFLGWGILSVLTLGIGFFWLIPYMEVTLANVYRKLASQ</sequence>
<feature type="transmembrane region" description="Helical" evidence="1">
    <location>
        <begin position="148"/>
        <end position="174"/>
    </location>
</feature>
<accession>A0AA42DKZ1</accession>
<protein>
    <submittedName>
        <fullName evidence="2">DUF975 family protein</fullName>
    </submittedName>
</protein>
<dbReference type="AlphaFoldDB" id="A0AA42DKZ1"/>
<evidence type="ECO:0000256" key="1">
    <source>
        <dbReference type="SAM" id="Phobius"/>
    </source>
</evidence>
<dbReference type="PANTHER" id="PTHR40076">
    <property type="entry name" value="MEMBRANE PROTEIN-RELATED"/>
    <property type="match status" value="1"/>
</dbReference>
<keyword evidence="1" id="KW-1133">Transmembrane helix</keyword>
<keyword evidence="3" id="KW-1185">Reference proteome</keyword>
<keyword evidence="1" id="KW-0812">Transmembrane</keyword>
<dbReference type="Pfam" id="PF06161">
    <property type="entry name" value="DUF975"/>
    <property type="match status" value="1"/>
</dbReference>
<dbReference type="PANTHER" id="PTHR40076:SF1">
    <property type="entry name" value="MEMBRANE PROTEIN"/>
    <property type="match status" value="1"/>
</dbReference>
<feature type="transmembrane region" description="Helical" evidence="1">
    <location>
        <begin position="87"/>
        <end position="110"/>
    </location>
</feature>
<feature type="transmembrane region" description="Helical" evidence="1">
    <location>
        <begin position="45"/>
        <end position="66"/>
    </location>
</feature>
<keyword evidence="1" id="KW-0472">Membrane</keyword>
<evidence type="ECO:0000313" key="2">
    <source>
        <dbReference type="EMBL" id="MDA3730971.1"/>
    </source>
</evidence>
<dbReference type="RefSeq" id="WP_053982630.1">
    <property type="nucleotide sequence ID" value="NZ_JAQIFT010000020.1"/>
</dbReference>
<gene>
    <name evidence="2" type="ORF">PBV87_05585</name>
</gene>
<dbReference type="Proteomes" id="UP001169242">
    <property type="component" value="Unassembled WGS sequence"/>
</dbReference>
<comment type="caution">
    <text evidence="2">The sequence shown here is derived from an EMBL/GenBank/DDBJ whole genome shotgun (WGS) entry which is preliminary data.</text>
</comment>
<reference evidence="2" key="1">
    <citation type="journal article" date="2023" name="Int. J. Syst. Evol. Microbiol.">
        <title>&lt;i&gt;Holtiella tumoricola&lt;/i&gt; gen. nov. sp. nov., isolated from a human clinical sample.</title>
        <authorList>
            <person name="Allen-Vercoe E."/>
            <person name="Daigneault M.C."/>
            <person name="Vancuren S.J."/>
            <person name="Cochrane K."/>
            <person name="O'Neal L.L."/>
            <person name="Sankaranarayanan K."/>
            <person name="Lawson P.A."/>
        </authorList>
    </citation>
    <scope>NUCLEOTIDE SEQUENCE</scope>
    <source>
        <strain evidence="2">CC70A</strain>
    </source>
</reference>
<feature type="transmembrane region" description="Helical" evidence="1">
    <location>
        <begin position="20"/>
        <end position="39"/>
    </location>
</feature>
<dbReference type="EMBL" id="JAQIFT010000020">
    <property type="protein sequence ID" value="MDA3730971.1"/>
    <property type="molecule type" value="Genomic_DNA"/>
</dbReference>
<dbReference type="InterPro" id="IPR010380">
    <property type="entry name" value="DUF975"/>
</dbReference>
<proteinExistence type="predicted"/>
<evidence type="ECO:0000313" key="3">
    <source>
        <dbReference type="Proteomes" id="UP001169242"/>
    </source>
</evidence>